<organism evidence="1 2">
    <name type="scientific">Trichlorobacter thiogenes</name>
    <dbReference type="NCBI Taxonomy" id="115783"/>
    <lineage>
        <taxon>Bacteria</taxon>
        <taxon>Pseudomonadati</taxon>
        <taxon>Thermodesulfobacteriota</taxon>
        <taxon>Desulfuromonadia</taxon>
        <taxon>Geobacterales</taxon>
        <taxon>Geobacteraceae</taxon>
        <taxon>Trichlorobacter</taxon>
    </lineage>
</organism>
<name>A0A1T4KFQ7_9BACT</name>
<proteinExistence type="predicted"/>
<protein>
    <submittedName>
        <fullName evidence="1">GxxExxY protein</fullName>
    </submittedName>
</protein>
<evidence type="ECO:0000313" key="1">
    <source>
        <dbReference type="EMBL" id="SJZ41278.1"/>
    </source>
</evidence>
<evidence type="ECO:0000313" key="2">
    <source>
        <dbReference type="Proteomes" id="UP000190102"/>
    </source>
</evidence>
<keyword evidence="2" id="KW-1185">Reference proteome</keyword>
<gene>
    <name evidence="1" type="ORF">SAMN02745119_00532</name>
</gene>
<dbReference type="STRING" id="115783.SAMN02745119_00532"/>
<dbReference type="OrthoDB" id="9798792at2"/>
<dbReference type="Pfam" id="PF13366">
    <property type="entry name" value="PDDEXK_3"/>
    <property type="match status" value="1"/>
</dbReference>
<dbReference type="Proteomes" id="UP000190102">
    <property type="component" value="Unassembled WGS sequence"/>
</dbReference>
<dbReference type="RefSeq" id="WP_078788816.1">
    <property type="nucleotide sequence ID" value="NZ_FUWR01000001.1"/>
</dbReference>
<accession>A0A1T4KFQ7</accession>
<dbReference type="EMBL" id="FUWR01000001">
    <property type="protein sequence ID" value="SJZ41278.1"/>
    <property type="molecule type" value="Genomic_DNA"/>
</dbReference>
<sequence length="130" mass="14582">MKSINQLCDIVRETAYAIHLYLGHGHLEKVYENALVHRLGLAGLEVRQQHPLQVYDEDGTTIGEYFADLLLEDRLIIELKACKALNDEHTAQLLGYLKASRIEHGLLVNFGSFKFQVRKFALSSASSGAL</sequence>
<reference evidence="2" key="1">
    <citation type="submission" date="2017-02" db="EMBL/GenBank/DDBJ databases">
        <authorList>
            <person name="Varghese N."/>
            <person name="Submissions S."/>
        </authorList>
    </citation>
    <scope>NUCLEOTIDE SEQUENCE [LARGE SCALE GENOMIC DNA]</scope>
    <source>
        <strain evidence="2">ATCC BAA-34</strain>
    </source>
</reference>
<dbReference type="NCBIfam" id="TIGR04256">
    <property type="entry name" value="GxxExxY"/>
    <property type="match status" value="1"/>
</dbReference>
<dbReference type="AlphaFoldDB" id="A0A1T4KFQ7"/>
<dbReference type="InterPro" id="IPR026350">
    <property type="entry name" value="GxxExxY"/>
</dbReference>